<dbReference type="Proteomes" id="UP000606786">
    <property type="component" value="Unassembled WGS sequence"/>
</dbReference>
<keyword evidence="3" id="KW-1185">Reference proteome</keyword>
<feature type="non-terminal residue" evidence="2">
    <location>
        <position position="53"/>
    </location>
</feature>
<evidence type="ECO:0000313" key="2">
    <source>
        <dbReference type="EMBL" id="CAD6998916.1"/>
    </source>
</evidence>
<organism evidence="2 3">
    <name type="scientific">Ceratitis capitata</name>
    <name type="common">Mediterranean fruit fly</name>
    <name type="synonym">Tephritis capitata</name>
    <dbReference type="NCBI Taxonomy" id="7213"/>
    <lineage>
        <taxon>Eukaryota</taxon>
        <taxon>Metazoa</taxon>
        <taxon>Ecdysozoa</taxon>
        <taxon>Arthropoda</taxon>
        <taxon>Hexapoda</taxon>
        <taxon>Insecta</taxon>
        <taxon>Pterygota</taxon>
        <taxon>Neoptera</taxon>
        <taxon>Endopterygota</taxon>
        <taxon>Diptera</taxon>
        <taxon>Brachycera</taxon>
        <taxon>Muscomorpha</taxon>
        <taxon>Tephritoidea</taxon>
        <taxon>Tephritidae</taxon>
        <taxon>Ceratitis</taxon>
        <taxon>Ceratitis</taxon>
    </lineage>
</organism>
<dbReference type="EMBL" id="CAJHJT010000012">
    <property type="protein sequence ID" value="CAD6998916.1"/>
    <property type="molecule type" value="Genomic_DNA"/>
</dbReference>
<dbReference type="AlphaFoldDB" id="A0A811ULZ9"/>
<evidence type="ECO:0000313" key="3">
    <source>
        <dbReference type="Proteomes" id="UP000606786"/>
    </source>
</evidence>
<reference evidence="2" key="1">
    <citation type="submission" date="2020-11" db="EMBL/GenBank/DDBJ databases">
        <authorList>
            <person name="Whitehead M."/>
        </authorList>
    </citation>
    <scope>NUCLEOTIDE SEQUENCE</scope>
    <source>
        <strain evidence="2">EGII</strain>
    </source>
</reference>
<sequence>LAVKQSGNKQPSAANSQQPTANTRQPTANDSSSSGSQVQTVAGGSNYRNTICV</sequence>
<gene>
    <name evidence="2" type="ORF">CCAP1982_LOCUS7463</name>
</gene>
<name>A0A811ULZ9_CERCA</name>
<proteinExistence type="predicted"/>
<protein>
    <submittedName>
        <fullName evidence="2">(Mediterranean fruit fly) hypothetical protein</fullName>
    </submittedName>
</protein>
<accession>A0A811ULZ9</accession>
<comment type="caution">
    <text evidence="2">The sequence shown here is derived from an EMBL/GenBank/DDBJ whole genome shotgun (WGS) entry which is preliminary data.</text>
</comment>
<feature type="region of interest" description="Disordered" evidence="1">
    <location>
        <begin position="1"/>
        <end position="53"/>
    </location>
</feature>
<evidence type="ECO:0000256" key="1">
    <source>
        <dbReference type="SAM" id="MobiDB-lite"/>
    </source>
</evidence>
<feature type="non-terminal residue" evidence="2">
    <location>
        <position position="1"/>
    </location>
</feature>